<comment type="caution">
    <text evidence="3">The sequence shown here is derived from an EMBL/GenBank/DDBJ whole genome shotgun (WGS) entry which is preliminary data.</text>
</comment>
<sequence length="290" mass="33163">MKEELVYIGKKIIEHKYNLSEKLAERLDATHPLSTEELKEKKILKWRVSIMEYFGRVLFEEQEAVLKLVKEWALATGKYAVEKNIPLEKALGTLPIYRSVIWDVFTRELEEHQFAAITMLHVSERIDPLLDTVTCIFGQIYDEHNRYMMNLAYTSLEELSVPLVPVTKGIAIMPIIGEIDTHRSQVIMETCLKKGTSLQLAYLILDISGVVIIDTMVADNLFKIHQALKLVGVEAIITGIRPEIAQTVVKLGINFNQIKTEANLEAALLKIGFRRSEEHRPTHLSSRRIK</sequence>
<feature type="domain" description="STAS" evidence="2">
    <location>
        <begin position="160"/>
        <end position="271"/>
    </location>
</feature>
<dbReference type="SUPFAM" id="SSF52091">
    <property type="entry name" value="SpoIIaa-like"/>
    <property type="match status" value="1"/>
</dbReference>
<evidence type="ECO:0000313" key="4">
    <source>
        <dbReference type="Proteomes" id="UP000220341"/>
    </source>
</evidence>
<reference evidence="3 4" key="1">
    <citation type="submission" date="2017-09" db="EMBL/GenBank/DDBJ databases">
        <title>Large-scale bioinformatics analysis of Bacillus genomes uncovers conserved roles of natural products in bacterial physiology.</title>
        <authorList>
            <consortium name="Agbiome Team Llc"/>
            <person name="Bleich R.M."/>
            <person name="Kirk G.J."/>
            <person name="Santa Maria K.C."/>
            <person name="Allen S.E."/>
            <person name="Farag S."/>
            <person name="Shank E.A."/>
            <person name="Bowers A."/>
        </authorList>
    </citation>
    <scope>NUCLEOTIDE SEQUENCE [LARGE SCALE GENOMIC DNA]</scope>
    <source>
        <strain evidence="3 4">AFS003013</strain>
    </source>
</reference>
<dbReference type="InterPro" id="IPR036513">
    <property type="entry name" value="STAS_dom_sf"/>
</dbReference>
<accession>A0A2C0UKP3</accession>
<dbReference type="RefSeq" id="WP_013056815.1">
    <property type="nucleotide sequence ID" value="NZ_CATKPS010000011.1"/>
</dbReference>
<dbReference type="PANTHER" id="PTHR33745">
    <property type="entry name" value="RSBT ANTAGONIST PROTEIN RSBS-RELATED"/>
    <property type="match status" value="1"/>
</dbReference>
<dbReference type="PANTHER" id="PTHR33745:SF3">
    <property type="entry name" value="RSBT CO-ANTAGONIST PROTEIN RSBRC"/>
    <property type="match status" value="1"/>
</dbReference>
<dbReference type="AlphaFoldDB" id="A0A2C0UKP3"/>
<dbReference type="Gene3D" id="3.30.750.24">
    <property type="entry name" value="STAS domain"/>
    <property type="match status" value="1"/>
</dbReference>
<dbReference type="CDD" id="cd07041">
    <property type="entry name" value="STAS_RsbR_RsbS_like"/>
    <property type="match status" value="1"/>
</dbReference>
<dbReference type="PROSITE" id="PS50801">
    <property type="entry name" value="STAS"/>
    <property type="match status" value="1"/>
</dbReference>
<evidence type="ECO:0000313" key="3">
    <source>
        <dbReference type="EMBL" id="PES39404.1"/>
    </source>
</evidence>
<protein>
    <submittedName>
        <fullName evidence="3">STAS domain-containing protein</fullName>
    </submittedName>
</protein>
<keyword evidence="1" id="KW-0597">Phosphoprotein</keyword>
<name>A0A2C0UKP3_PRIMG</name>
<dbReference type="EMBL" id="NTYW01000009">
    <property type="protein sequence ID" value="PES39404.1"/>
    <property type="molecule type" value="Genomic_DNA"/>
</dbReference>
<dbReference type="Pfam" id="PF01740">
    <property type="entry name" value="STAS"/>
    <property type="match status" value="1"/>
</dbReference>
<gene>
    <name evidence="3" type="ORF">CN497_10560</name>
</gene>
<organism evidence="3 4">
    <name type="scientific">Priestia megaterium</name>
    <name type="common">Bacillus megaterium</name>
    <dbReference type="NCBI Taxonomy" id="1404"/>
    <lineage>
        <taxon>Bacteria</taxon>
        <taxon>Bacillati</taxon>
        <taxon>Bacillota</taxon>
        <taxon>Bacilli</taxon>
        <taxon>Bacillales</taxon>
        <taxon>Bacillaceae</taxon>
        <taxon>Priestia</taxon>
    </lineage>
</organism>
<proteinExistence type="predicted"/>
<evidence type="ECO:0000256" key="1">
    <source>
        <dbReference type="ARBA" id="ARBA00022553"/>
    </source>
</evidence>
<dbReference type="InterPro" id="IPR002645">
    <property type="entry name" value="STAS_dom"/>
</dbReference>
<dbReference type="InterPro" id="IPR051932">
    <property type="entry name" value="Bact_StressResp_Reg"/>
</dbReference>
<dbReference type="Proteomes" id="UP000220341">
    <property type="component" value="Unassembled WGS sequence"/>
</dbReference>
<evidence type="ECO:0000259" key="2">
    <source>
        <dbReference type="PROSITE" id="PS50801"/>
    </source>
</evidence>